<keyword evidence="7" id="KW-0698">rRNA processing</keyword>
<proteinExistence type="inferred from homology"/>
<evidence type="ECO:0000256" key="1">
    <source>
        <dbReference type="ARBA" id="ARBA00010875"/>
    </source>
</evidence>
<keyword evidence="3 7" id="KW-0479">Metal-binding</keyword>
<dbReference type="Gene3D" id="3.40.390.30">
    <property type="entry name" value="Metalloproteases ('zincins'), catalytic domain"/>
    <property type="match status" value="1"/>
</dbReference>
<keyword evidence="7" id="KW-0690">Ribosome biogenesis</keyword>
<dbReference type="PANTHER" id="PTHR46986">
    <property type="entry name" value="ENDORIBONUCLEASE YBEY, CHLOROPLASTIC"/>
    <property type="match status" value="1"/>
</dbReference>
<keyword evidence="4 7" id="KW-0255">Endonuclease</keyword>
<evidence type="ECO:0000256" key="7">
    <source>
        <dbReference type="HAMAP-Rule" id="MF_00009"/>
    </source>
</evidence>
<dbReference type="InterPro" id="IPR023091">
    <property type="entry name" value="MetalPrtase_cat_dom_sf_prd"/>
</dbReference>
<dbReference type="AlphaFoldDB" id="A0A2M7MEP6"/>
<dbReference type="EC" id="3.1.-.-" evidence="7"/>
<comment type="function">
    <text evidence="7">Single strand-specific metallo-endoribonuclease involved in late-stage 70S ribosome quality control and in maturation of the 3' terminus of the 16S rRNA.</text>
</comment>
<comment type="subcellular location">
    <subcellularLocation>
        <location evidence="7">Cytoplasm</location>
    </subcellularLocation>
</comment>
<dbReference type="GO" id="GO:0006364">
    <property type="term" value="P:rRNA processing"/>
    <property type="evidence" value="ECO:0007669"/>
    <property type="project" value="UniProtKB-UniRule"/>
</dbReference>
<sequence length="148" mass="16889">MIEINNLTTNSVDEKFLKKVAEKVLEGESASWRKKGADLSIALIGQGRIRELNKRYRGKNRATDVLAFSGDGLGEIVICLREVKRNAKRLKSTFKKELATCLIHGILHLSGYDHEKEAKPRTRINSVRGKKMEEKQNYYLKLCQELIS</sequence>
<dbReference type="NCBIfam" id="TIGR00043">
    <property type="entry name" value="rRNA maturation RNase YbeY"/>
    <property type="match status" value="1"/>
</dbReference>
<dbReference type="PROSITE" id="PS01306">
    <property type="entry name" value="UPF0054"/>
    <property type="match status" value="1"/>
</dbReference>
<keyword evidence="6 7" id="KW-0862">Zinc</keyword>
<dbReference type="GO" id="GO:0004222">
    <property type="term" value="F:metalloendopeptidase activity"/>
    <property type="evidence" value="ECO:0007669"/>
    <property type="project" value="InterPro"/>
</dbReference>
<dbReference type="PANTHER" id="PTHR46986:SF1">
    <property type="entry name" value="ENDORIBONUCLEASE YBEY, CHLOROPLASTIC"/>
    <property type="match status" value="1"/>
</dbReference>
<dbReference type="EMBL" id="PFJR01000049">
    <property type="protein sequence ID" value="PIX88054.1"/>
    <property type="molecule type" value="Genomic_DNA"/>
</dbReference>
<dbReference type="Proteomes" id="UP000230064">
    <property type="component" value="Unassembled WGS sequence"/>
</dbReference>
<dbReference type="SUPFAM" id="SSF55486">
    <property type="entry name" value="Metalloproteases ('zincins'), catalytic domain"/>
    <property type="match status" value="1"/>
</dbReference>
<comment type="similarity">
    <text evidence="1 7">Belongs to the endoribonuclease YbeY family.</text>
</comment>
<dbReference type="Pfam" id="PF02130">
    <property type="entry name" value="YbeY"/>
    <property type="match status" value="1"/>
</dbReference>
<gene>
    <name evidence="7 8" type="primary">ybeY</name>
    <name evidence="8" type="ORF">COZ30_02045</name>
</gene>
<dbReference type="GO" id="GO:0005737">
    <property type="term" value="C:cytoplasm"/>
    <property type="evidence" value="ECO:0007669"/>
    <property type="project" value="UniProtKB-SubCell"/>
</dbReference>
<evidence type="ECO:0000256" key="5">
    <source>
        <dbReference type="ARBA" id="ARBA00022801"/>
    </source>
</evidence>
<name>A0A2M7MEP6_9BACT</name>
<keyword evidence="5 7" id="KW-0378">Hydrolase</keyword>
<reference evidence="9" key="1">
    <citation type="submission" date="2017-09" db="EMBL/GenBank/DDBJ databases">
        <title>Depth-based differentiation of microbial function through sediment-hosted aquifers and enrichment of novel symbionts in the deep terrestrial subsurface.</title>
        <authorList>
            <person name="Probst A.J."/>
            <person name="Ladd B."/>
            <person name="Jarett J.K."/>
            <person name="Geller-Mcgrath D.E."/>
            <person name="Sieber C.M.K."/>
            <person name="Emerson J.B."/>
            <person name="Anantharaman K."/>
            <person name="Thomas B.C."/>
            <person name="Malmstrom R."/>
            <person name="Stieglmeier M."/>
            <person name="Klingl A."/>
            <person name="Woyke T."/>
            <person name="Ryan C.M."/>
            <person name="Banfield J.F."/>
        </authorList>
    </citation>
    <scope>NUCLEOTIDE SEQUENCE [LARGE SCALE GENOMIC DNA]</scope>
</reference>
<evidence type="ECO:0000256" key="4">
    <source>
        <dbReference type="ARBA" id="ARBA00022759"/>
    </source>
</evidence>
<comment type="cofactor">
    <cofactor evidence="7">
        <name>Zn(2+)</name>
        <dbReference type="ChEBI" id="CHEBI:29105"/>
    </cofactor>
    <text evidence="7">Binds 1 zinc ion.</text>
</comment>
<feature type="binding site" evidence="7">
    <location>
        <position position="114"/>
    </location>
    <ligand>
        <name>Zn(2+)</name>
        <dbReference type="ChEBI" id="CHEBI:29105"/>
        <note>catalytic</note>
    </ligand>
</feature>
<evidence type="ECO:0000256" key="6">
    <source>
        <dbReference type="ARBA" id="ARBA00022833"/>
    </source>
</evidence>
<feature type="binding site" evidence="7">
    <location>
        <position position="108"/>
    </location>
    <ligand>
        <name>Zn(2+)</name>
        <dbReference type="ChEBI" id="CHEBI:29105"/>
        <note>catalytic</note>
    </ligand>
</feature>
<dbReference type="InterPro" id="IPR002036">
    <property type="entry name" value="YbeY"/>
</dbReference>
<comment type="caution">
    <text evidence="8">The sequence shown here is derived from an EMBL/GenBank/DDBJ whole genome shotgun (WGS) entry which is preliminary data.</text>
</comment>
<dbReference type="InterPro" id="IPR020549">
    <property type="entry name" value="YbeY_CS"/>
</dbReference>
<evidence type="ECO:0000313" key="8">
    <source>
        <dbReference type="EMBL" id="PIX88054.1"/>
    </source>
</evidence>
<protein>
    <recommendedName>
        <fullName evidence="7">Endoribonuclease YbeY</fullName>
        <ecNumber evidence="7">3.1.-.-</ecNumber>
    </recommendedName>
</protein>
<evidence type="ECO:0000256" key="3">
    <source>
        <dbReference type="ARBA" id="ARBA00022723"/>
    </source>
</evidence>
<evidence type="ECO:0000313" key="9">
    <source>
        <dbReference type="Proteomes" id="UP000230064"/>
    </source>
</evidence>
<keyword evidence="7" id="KW-0963">Cytoplasm</keyword>
<dbReference type="GO" id="GO:0004521">
    <property type="term" value="F:RNA endonuclease activity"/>
    <property type="evidence" value="ECO:0007669"/>
    <property type="project" value="UniProtKB-UniRule"/>
</dbReference>
<organism evidence="8 9">
    <name type="scientific">Candidatus Nealsonbacteria bacterium CG_4_10_14_3_um_filter_36_16</name>
    <dbReference type="NCBI Taxonomy" id="1974685"/>
    <lineage>
        <taxon>Bacteria</taxon>
        <taxon>Candidatus Nealsoniibacteriota</taxon>
    </lineage>
</organism>
<feature type="binding site" evidence="7">
    <location>
        <position position="104"/>
    </location>
    <ligand>
        <name>Zn(2+)</name>
        <dbReference type="ChEBI" id="CHEBI:29105"/>
        <note>catalytic</note>
    </ligand>
</feature>
<dbReference type="GO" id="GO:0008270">
    <property type="term" value="F:zinc ion binding"/>
    <property type="evidence" value="ECO:0007669"/>
    <property type="project" value="UniProtKB-UniRule"/>
</dbReference>
<evidence type="ECO:0000256" key="2">
    <source>
        <dbReference type="ARBA" id="ARBA00022722"/>
    </source>
</evidence>
<accession>A0A2M7MEP6</accession>
<keyword evidence="2 7" id="KW-0540">Nuclease</keyword>
<dbReference type="HAMAP" id="MF_00009">
    <property type="entry name" value="Endoribonucl_YbeY"/>
    <property type="match status" value="1"/>
</dbReference>